<name>A0A7J7JDQ2_BUGNE</name>
<reference evidence="1" key="1">
    <citation type="submission" date="2020-06" db="EMBL/GenBank/DDBJ databases">
        <title>Draft genome of Bugula neritina, a colonial animal packing powerful symbionts and potential medicines.</title>
        <authorList>
            <person name="Rayko M."/>
        </authorList>
    </citation>
    <scope>NUCLEOTIDE SEQUENCE [LARGE SCALE GENOMIC DNA]</scope>
    <source>
        <strain evidence="1">Kwan_BN1</strain>
    </source>
</reference>
<keyword evidence="2" id="KW-1185">Reference proteome</keyword>
<evidence type="ECO:0000313" key="2">
    <source>
        <dbReference type="Proteomes" id="UP000593567"/>
    </source>
</evidence>
<sequence length="286" mass="32527">MIAVLFHHCLDEIWAQRIEDFVPFQHKNSIVGNTQFEHLVTRFLTTGLLDEAILFHLLEAETNFAPHVAIKLLSSFCILYGPMIEQKCSTYIVPNFSLSYIGRQWETDGYLQLRIKVVFNNLPLPRYVFQLMTVALLNFDKDVAYPAEVFHNGTSVRHGKSATHLVHDPNSGSVTIQVSTPVETISSSWQRLIKVMKFIINQTTSVWKAACPEALVYCAHCLFKQAENPDCLKNPSWLSCFDPNQSYKIWLSTKVGELPELVTCTNAEFSKTGEPAVPKQLRYPCK</sequence>
<comment type="caution">
    <text evidence="1">The sequence shown here is derived from an EMBL/GenBank/DDBJ whole genome shotgun (WGS) entry which is preliminary data.</text>
</comment>
<dbReference type="EMBL" id="VXIV02002612">
    <property type="protein sequence ID" value="KAF6024147.1"/>
    <property type="molecule type" value="Genomic_DNA"/>
</dbReference>
<dbReference type="Proteomes" id="UP000593567">
    <property type="component" value="Unassembled WGS sequence"/>
</dbReference>
<accession>A0A7J7JDQ2</accession>
<dbReference type="AlphaFoldDB" id="A0A7J7JDQ2"/>
<evidence type="ECO:0000313" key="1">
    <source>
        <dbReference type="EMBL" id="KAF6024147.1"/>
    </source>
</evidence>
<gene>
    <name evidence="1" type="ORF">EB796_017542</name>
</gene>
<organism evidence="1 2">
    <name type="scientific">Bugula neritina</name>
    <name type="common">Brown bryozoan</name>
    <name type="synonym">Sertularia neritina</name>
    <dbReference type="NCBI Taxonomy" id="10212"/>
    <lineage>
        <taxon>Eukaryota</taxon>
        <taxon>Metazoa</taxon>
        <taxon>Spiralia</taxon>
        <taxon>Lophotrochozoa</taxon>
        <taxon>Bryozoa</taxon>
        <taxon>Gymnolaemata</taxon>
        <taxon>Cheilostomatida</taxon>
        <taxon>Flustrina</taxon>
        <taxon>Buguloidea</taxon>
        <taxon>Bugulidae</taxon>
        <taxon>Bugula</taxon>
    </lineage>
</organism>
<proteinExistence type="predicted"/>
<protein>
    <submittedName>
        <fullName evidence="1">Uncharacterized protein</fullName>
    </submittedName>
</protein>